<dbReference type="InterPro" id="IPR036457">
    <property type="entry name" value="PPM-type-like_dom_sf"/>
</dbReference>
<evidence type="ECO:0000313" key="3">
    <source>
        <dbReference type="Proteomes" id="UP000004382"/>
    </source>
</evidence>
<dbReference type="Gene3D" id="3.60.40.10">
    <property type="entry name" value="PPM-type phosphatase domain"/>
    <property type="match status" value="1"/>
</dbReference>
<accession>H1KE84</accession>
<dbReference type="Pfam" id="PF13672">
    <property type="entry name" value="PP2C_2"/>
    <property type="match status" value="1"/>
</dbReference>
<dbReference type="InterPro" id="IPR001932">
    <property type="entry name" value="PPM-type_phosphatase-like_dom"/>
</dbReference>
<gene>
    <name evidence="2" type="ORF">MetexDRAFT_0946</name>
</gene>
<dbReference type="Proteomes" id="UP000004382">
    <property type="component" value="Unassembled WGS sequence"/>
</dbReference>
<dbReference type="PANTHER" id="PTHR47992">
    <property type="entry name" value="PROTEIN PHOSPHATASE"/>
    <property type="match status" value="1"/>
</dbReference>
<dbReference type="PROSITE" id="PS51746">
    <property type="entry name" value="PPM_2"/>
    <property type="match status" value="1"/>
</dbReference>
<name>H1KE84_METEX</name>
<organism evidence="2 3">
    <name type="scientific">Methylorubrum extorquens DSM 13060</name>
    <dbReference type="NCBI Taxonomy" id="882800"/>
    <lineage>
        <taxon>Bacteria</taxon>
        <taxon>Pseudomonadati</taxon>
        <taxon>Pseudomonadota</taxon>
        <taxon>Alphaproteobacteria</taxon>
        <taxon>Hyphomicrobiales</taxon>
        <taxon>Methylobacteriaceae</taxon>
        <taxon>Methylorubrum</taxon>
    </lineage>
</organism>
<reference evidence="2 3" key="1">
    <citation type="submission" date="2011-09" db="EMBL/GenBank/DDBJ databases">
        <title>The draft genome of Methylobacterium extorquens DSM 13060.</title>
        <authorList>
            <consortium name="US DOE Joint Genome Institute (JGI-PGF)"/>
            <person name="Lucas S."/>
            <person name="Han J."/>
            <person name="Lapidus A."/>
            <person name="Cheng J.-F."/>
            <person name="Goodwin L."/>
            <person name="Pitluck S."/>
            <person name="Peters L."/>
            <person name="Land M.L."/>
            <person name="Hauser L."/>
            <person name="Koskimaki J."/>
            <person name="Halonen O."/>
            <person name="Pirttila A."/>
            <person name="Frank C."/>
            <person name="Woyke T.J."/>
        </authorList>
    </citation>
    <scope>NUCLEOTIDE SEQUENCE [LARGE SCALE GENOMIC DNA]</scope>
    <source>
        <strain evidence="2 3">DSM 13060</strain>
    </source>
</reference>
<feature type="domain" description="PPM-type phosphatase" evidence="1">
    <location>
        <begin position="3"/>
        <end position="232"/>
    </location>
</feature>
<dbReference type="CDD" id="cd00143">
    <property type="entry name" value="PP2Cc"/>
    <property type="match status" value="1"/>
</dbReference>
<evidence type="ECO:0000259" key="1">
    <source>
        <dbReference type="PROSITE" id="PS51746"/>
    </source>
</evidence>
<proteinExistence type="predicted"/>
<dbReference type="SUPFAM" id="SSF81606">
    <property type="entry name" value="PP2C-like"/>
    <property type="match status" value="1"/>
</dbReference>
<dbReference type="SMART" id="SM00332">
    <property type="entry name" value="PP2Cc"/>
    <property type="match status" value="1"/>
</dbReference>
<sequence>MLKFASFSEIGPREENQDRILSPAPIGDGFLMAIADGVGGATGGDKAAEIAVEVLKSSLQAHKNLPAAFAEISEIIRSEGAKNSFHSKMATTLTAVLISPPQLRLAHVGDARAYHLRGAGLVTLTQDQTEIAELVRKGILSKRQALRYSRKNVLISAIGAQSTYDLYETETKVAHGDRILLLTDGVYDRVSKGEISQISLQSSTPDHFAEALKSAVQNGGPRDNYSALVVQI</sequence>
<evidence type="ECO:0000313" key="2">
    <source>
        <dbReference type="EMBL" id="EHP94201.1"/>
    </source>
</evidence>
<dbReference type="RefSeq" id="WP_003597477.1">
    <property type="nucleotide sequence ID" value="NZ_AGJK01000014.1"/>
</dbReference>
<dbReference type="SMART" id="SM00331">
    <property type="entry name" value="PP2C_SIG"/>
    <property type="match status" value="1"/>
</dbReference>
<dbReference type="EMBL" id="AGJK01000014">
    <property type="protein sequence ID" value="EHP94201.1"/>
    <property type="molecule type" value="Genomic_DNA"/>
</dbReference>
<dbReference type="InterPro" id="IPR015655">
    <property type="entry name" value="PP2C"/>
</dbReference>
<comment type="caution">
    <text evidence="2">The sequence shown here is derived from an EMBL/GenBank/DDBJ whole genome shotgun (WGS) entry which is preliminary data.</text>
</comment>
<dbReference type="AlphaFoldDB" id="H1KE84"/>
<dbReference type="GO" id="GO:0004722">
    <property type="term" value="F:protein serine/threonine phosphatase activity"/>
    <property type="evidence" value="ECO:0007669"/>
    <property type="project" value="InterPro"/>
</dbReference>
<protein>
    <submittedName>
        <fullName evidence="2">Protein serine/threonine phosphatase</fullName>
    </submittedName>
</protein>